<dbReference type="EMBL" id="JARKIF010000116">
    <property type="protein sequence ID" value="KAJ7604087.1"/>
    <property type="molecule type" value="Genomic_DNA"/>
</dbReference>
<evidence type="ECO:0000256" key="1">
    <source>
        <dbReference type="SAM" id="MobiDB-lite"/>
    </source>
</evidence>
<reference evidence="2" key="1">
    <citation type="submission" date="2023-03" db="EMBL/GenBank/DDBJ databases">
        <title>Massive genome expansion in bonnet fungi (Mycena s.s.) driven by repeated elements and novel gene families across ecological guilds.</title>
        <authorList>
            <consortium name="Lawrence Berkeley National Laboratory"/>
            <person name="Harder C.B."/>
            <person name="Miyauchi S."/>
            <person name="Viragh M."/>
            <person name="Kuo A."/>
            <person name="Thoen E."/>
            <person name="Andreopoulos B."/>
            <person name="Lu D."/>
            <person name="Skrede I."/>
            <person name="Drula E."/>
            <person name="Henrissat B."/>
            <person name="Morin E."/>
            <person name="Kohler A."/>
            <person name="Barry K."/>
            <person name="LaButti K."/>
            <person name="Morin E."/>
            <person name="Salamov A."/>
            <person name="Lipzen A."/>
            <person name="Mereny Z."/>
            <person name="Hegedus B."/>
            <person name="Baldrian P."/>
            <person name="Stursova M."/>
            <person name="Weitz H."/>
            <person name="Taylor A."/>
            <person name="Grigoriev I.V."/>
            <person name="Nagy L.G."/>
            <person name="Martin F."/>
            <person name="Kauserud H."/>
        </authorList>
    </citation>
    <scope>NUCLEOTIDE SEQUENCE</scope>
    <source>
        <strain evidence="2">9284</strain>
    </source>
</reference>
<evidence type="ECO:0000313" key="2">
    <source>
        <dbReference type="EMBL" id="KAJ7604087.1"/>
    </source>
</evidence>
<proteinExistence type="predicted"/>
<dbReference type="AlphaFoldDB" id="A0AAD7F8G4"/>
<dbReference type="Proteomes" id="UP001221142">
    <property type="component" value="Unassembled WGS sequence"/>
</dbReference>
<organism evidence="2 3">
    <name type="scientific">Roridomyces roridus</name>
    <dbReference type="NCBI Taxonomy" id="1738132"/>
    <lineage>
        <taxon>Eukaryota</taxon>
        <taxon>Fungi</taxon>
        <taxon>Dikarya</taxon>
        <taxon>Basidiomycota</taxon>
        <taxon>Agaricomycotina</taxon>
        <taxon>Agaricomycetes</taxon>
        <taxon>Agaricomycetidae</taxon>
        <taxon>Agaricales</taxon>
        <taxon>Marasmiineae</taxon>
        <taxon>Mycenaceae</taxon>
        <taxon>Roridomyces</taxon>
    </lineage>
</organism>
<name>A0AAD7F8G4_9AGAR</name>
<sequence length="208" mass="22358">MVVRNLGGGNGRTTPVQVRRGKETKWEQRTSGSKRLQNIERIRVATRGYPLFGGQTHQTTIAKDKIHEGDIEEESLIGGRAPGHKPKRVGSGANIEGGEMLGVLDRMPKRVVRGNVATDGRTTRTGYAMAELGVPMDTRSGLRAAVIGPTSGFWLSGTDDGQERIQLQAAAHPGRRLIAGQNTSSHNWSLRASTLNGGDDVMKPALAD</sequence>
<protein>
    <submittedName>
        <fullName evidence="2">Uncharacterized protein</fullName>
    </submittedName>
</protein>
<keyword evidence="3" id="KW-1185">Reference proteome</keyword>
<accession>A0AAD7F8G4</accession>
<gene>
    <name evidence="2" type="ORF">FB45DRAFT_881016</name>
</gene>
<evidence type="ECO:0000313" key="3">
    <source>
        <dbReference type="Proteomes" id="UP001221142"/>
    </source>
</evidence>
<feature type="region of interest" description="Disordered" evidence="1">
    <location>
        <begin position="1"/>
        <end position="33"/>
    </location>
</feature>
<feature type="compositionally biased region" description="Gly residues" evidence="1">
    <location>
        <begin position="1"/>
        <end position="11"/>
    </location>
</feature>
<comment type="caution">
    <text evidence="2">The sequence shown here is derived from an EMBL/GenBank/DDBJ whole genome shotgun (WGS) entry which is preliminary data.</text>
</comment>